<feature type="transmembrane region" description="Helical" evidence="1">
    <location>
        <begin position="363"/>
        <end position="381"/>
    </location>
</feature>
<dbReference type="Proteomes" id="UP000261174">
    <property type="component" value="Unassembled WGS sequence"/>
</dbReference>
<dbReference type="AlphaFoldDB" id="A0A3E1P3F8"/>
<evidence type="ECO:0000313" key="2">
    <source>
        <dbReference type="EMBL" id="RFM34697.1"/>
    </source>
</evidence>
<protein>
    <recommendedName>
        <fullName evidence="4">Glycosyltransferase RgtA/B/C/D-like domain-containing protein</fullName>
    </recommendedName>
</protein>
<organism evidence="2 3">
    <name type="scientific">Chitinophaga silvisoli</name>
    <dbReference type="NCBI Taxonomy" id="2291814"/>
    <lineage>
        <taxon>Bacteria</taxon>
        <taxon>Pseudomonadati</taxon>
        <taxon>Bacteroidota</taxon>
        <taxon>Chitinophagia</taxon>
        <taxon>Chitinophagales</taxon>
        <taxon>Chitinophagaceae</taxon>
        <taxon>Chitinophaga</taxon>
    </lineage>
</organism>
<sequence>MNMYLDTNAAGWPVGYSKFIRLLGSGSHSANFLVGIQYFTIQISFLFFFITFRLFFSPGKWVSLLVFIFLFVSPISLFNSNHILSDPLYLGISTIWITQILWIIFRFRPFMIITQAILLFILFYLRYNALYFPIITVFAFVISNTKISWKIAGIVLSVILIEGLIQYTSNEMKKITGVRQYAYSNGWKQASNGLYIYEHYYNKEKAPPKGKFTELDSMVRDYFDHPHQNVSLFYPDQEITLGSFYMAVGGTPLYDYMQKKSGYTDWSLDFHRTAPYGPLYRAYGNYLILHHPIGYLKYVVLPHSLSYLTPYPEIFTENLPAFSLWTDSTYGKVARDWYKLTTLKVPDRYILLREYIMRPYPSIYTIVHLLFVLTLLLFIYFKGFRLLGGIHTYGLLSLILLCAGNFVFTILSTTSVLRYQPTVIAIEFTLVCYFIELILLFEKNRPN</sequence>
<evidence type="ECO:0000256" key="1">
    <source>
        <dbReference type="SAM" id="Phobius"/>
    </source>
</evidence>
<accession>A0A3E1P3F8</accession>
<feature type="transmembrane region" description="Helical" evidence="1">
    <location>
        <begin position="32"/>
        <end position="55"/>
    </location>
</feature>
<evidence type="ECO:0000313" key="3">
    <source>
        <dbReference type="Proteomes" id="UP000261174"/>
    </source>
</evidence>
<keyword evidence="1" id="KW-1133">Transmembrane helix</keyword>
<dbReference type="EMBL" id="QTJV01000004">
    <property type="protein sequence ID" value="RFM34697.1"/>
    <property type="molecule type" value="Genomic_DNA"/>
</dbReference>
<feature type="transmembrane region" description="Helical" evidence="1">
    <location>
        <begin position="423"/>
        <end position="441"/>
    </location>
</feature>
<keyword evidence="3" id="KW-1185">Reference proteome</keyword>
<reference evidence="2 3" key="1">
    <citation type="submission" date="2018-08" db="EMBL/GenBank/DDBJ databases">
        <title>Chitinophaga sp. K20C18050901, a novel bacterium isolated from forest soil.</title>
        <authorList>
            <person name="Wang C."/>
        </authorList>
    </citation>
    <scope>NUCLEOTIDE SEQUENCE [LARGE SCALE GENOMIC DNA]</scope>
    <source>
        <strain evidence="2 3">K20C18050901</strain>
    </source>
</reference>
<keyword evidence="1" id="KW-0472">Membrane</keyword>
<evidence type="ECO:0008006" key="4">
    <source>
        <dbReference type="Google" id="ProtNLM"/>
    </source>
</evidence>
<feature type="transmembrane region" description="Helical" evidence="1">
    <location>
        <begin position="117"/>
        <end position="141"/>
    </location>
</feature>
<proteinExistence type="predicted"/>
<comment type="caution">
    <text evidence="2">The sequence shown here is derived from an EMBL/GenBank/DDBJ whole genome shotgun (WGS) entry which is preliminary data.</text>
</comment>
<feature type="transmembrane region" description="Helical" evidence="1">
    <location>
        <begin position="62"/>
        <end position="81"/>
    </location>
</feature>
<gene>
    <name evidence="2" type="ORF">DXN04_15650</name>
</gene>
<keyword evidence="1" id="KW-0812">Transmembrane</keyword>
<feature type="transmembrane region" description="Helical" evidence="1">
    <location>
        <begin position="87"/>
        <end position="105"/>
    </location>
</feature>
<name>A0A3E1P3F8_9BACT</name>
<feature type="transmembrane region" description="Helical" evidence="1">
    <location>
        <begin position="393"/>
        <end position="411"/>
    </location>
</feature>